<dbReference type="InterPro" id="IPR002656">
    <property type="entry name" value="Acyl_transf_3_dom"/>
</dbReference>
<feature type="transmembrane region" description="Helical" evidence="1">
    <location>
        <begin position="70"/>
        <end position="89"/>
    </location>
</feature>
<dbReference type="Proteomes" id="UP000033047">
    <property type="component" value="Unassembled WGS sequence"/>
</dbReference>
<dbReference type="InterPro" id="IPR052734">
    <property type="entry name" value="Nod_factor_acetyltransferase"/>
</dbReference>
<feature type="transmembrane region" description="Helical" evidence="1">
    <location>
        <begin position="193"/>
        <end position="212"/>
    </location>
</feature>
<feature type="transmembrane region" description="Helical" evidence="1">
    <location>
        <begin position="109"/>
        <end position="129"/>
    </location>
</feature>
<evidence type="ECO:0000256" key="1">
    <source>
        <dbReference type="SAM" id="Phobius"/>
    </source>
</evidence>
<accession>A0A0F5ITP3</accession>
<reference evidence="3 4" key="1">
    <citation type="submission" date="2013-04" db="EMBL/GenBank/DDBJ databases">
        <title>The Genome Sequence of Parabacteroides goldsteinii DSM 19448.</title>
        <authorList>
            <consortium name="The Broad Institute Genomics Platform"/>
            <person name="Earl A."/>
            <person name="Ward D."/>
            <person name="Feldgarden M."/>
            <person name="Gevers D."/>
            <person name="Martens E."/>
            <person name="Sakamoto M."/>
            <person name="Benno Y."/>
            <person name="Song Y."/>
            <person name="Liu C."/>
            <person name="Lee J."/>
            <person name="Bolanos M."/>
            <person name="Vaisanen M.L."/>
            <person name="Finegold S.M."/>
            <person name="Walker B."/>
            <person name="Young S."/>
            <person name="Zeng Q."/>
            <person name="Gargeya S."/>
            <person name="Fitzgerald M."/>
            <person name="Haas B."/>
            <person name="Abouelleil A."/>
            <person name="Allen A.W."/>
            <person name="Alvarado L."/>
            <person name="Arachchi H.M."/>
            <person name="Berlin A.M."/>
            <person name="Chapman S.B."/>
            <person name="Gainer-Dewar J."/>
            <person name="Goldberg J."/>
            <person name="Griggs A."/>
            <person name="Gujja S."/>
            <person name="Hansen M."/>
            <person name="Howarth C."/>
            <person name="Imamovic A."/>
            <person name="Ireland A."/>
            <person name="Larimer J."/>
            <person name="McCowan C."/>
            <person name="Murphy C."/>
            <person name="Pearson M."/>
            <person name="Poon T.W."/>
            <person name="Priest M."/>
            <person name="Roberts A."/>
            <person name="Saif S."/>
            <person name="Shea T."/>
            <person name="Sisk P."/>
            <person name="Sykes S."/>
            <person name="Wortman J."/>
            <person name="Nusbaum C."/>
            <person name="Birren B."/>
        </authorList>
    </citation>
    <scope>NUCLEOTIDE SEQUENCE [LARGE SCALE GENOMIC DNA]</scope>
    <source>
        <strain evidence="3 4">DSM 19448</strain>
    </source>
</reference>
<dbReference type="PANTHER" id="PTHR37312">
    <property type="entry name" value="MEMBRANE-BOUND ACYLTRANSFERASE YKRP-RELATED"/>
    <property type="match status" value="1"/>
</dbReference>
<feature type="transmembrane region" description="Helical" evidence="1">
    <location>
        <begin position="264"/>
        <end position="282"/>
    </location>
</feature>
<name>A0A0F5ITP3_9BACT</name>
<dbReference type="PATRIC" id="fig|927665.4.peg.4211"/>
<feature type="transmembrane region" description="Helical" evidence="1">
    <location>
        <begin position="224"/>
        <end position="243"/>
    </location>
</feature>
<feature type="domain" description="Acyltransferase 3" evidence="2">
    <location>
        <begin position="6"/>
        <end position="308"/>
    </location>
</feature>
<dbReference type="HOGENOM" id="CLU_023915_4_1_10"/>
<keyword evidence="1" id="KW-0812">Transmembrane</keyword>
<comment type="caution">
    <text evidence="3">The sequence shown here is derived from an EMBL/GenBank/DDBJ whole genome shotgun (WGS) entry which is preliminary data.</text>
</comment>
<sequence>MSNRNNIIDIAKGIGIITVVWGHLPNVCPIKEEIYLFHMPLFFLLSGYFFKDECLSFIEVVKKKLKIYIYPYILFFIICKTASAVLYYGTNHSELFTISPGVIIKPYGVVRPLWFFLSLFEVQIIYFLISKCTEKEFIKSLLSLICLLIGFSLYKMRILLPLYLSTSLSMIIFLHIGQWINQHAILTFSLQKQIVIIIIGSIIYISAVYLNINVDVMLNHLGNYFPISILAAISASCIILYFSKHIEKIRCLAFILKYLGKNSLIIFALHILCFEIGRYIIGFPKLENSTLMEGIYLTIFAIICSLFIGYPIKKYILSLNIFKYTPYYLHSKTKKDKSE</sequence>
<dbReference type="STRING" id="927665.HMPREF1535_04097"/>
<dbReference type="GO" id="GO:0016747">
    <property type="term" value="F:acyltransferase activity, transferring groups other than amino-acyl groups"/>
    <property type="evidence" value="ECO:0007669"/>
    <property type="project" value="InterPro"/>
</dbReference>
<dbReference type="Pfam" id="PF01757">
    <property type="entry name" value="Acyl_transf_3"/>
    <property type="match status" value="1"/>
</dbReference>
<evidence type="ECO:0000259" key="2">
    <source>
        <dbReference type="Pfam" id="PF01757"/>
    </source>
</evidence>
<feature type="transmembrane region" description="Helical" evidence="1">
    <location>
        <begin position="294"/>
        <end position="312"/>
    </location>
</feature>
<evidence type="ECO:0000313" key="4">
    <source>
        <dbReference type="Proteomes" id="UP000033047"/>
    </source>
</evidence>
<feature type="transmembrane region" description="Helical" evidence="1">
    <location>
        <begin position="136"/>
        <end position="154"/>
    </location>
</feature>
<feature type="transmembrane region" description="Helical" evidence="1">
    <location>
        <begin position="160"/>
        <end position="181"/>
    </location>
</feature>
<dbReference type="AlphaFoldDB" id="A0A0F5ITP3"/>
<protein>
    <recommendedName>
        <fullName evidence="2">Acyltransferase 3 domain-containing protein</fullName>
    </recommendedName>
</protein>
<proteinExistence type="predicted"/>
<gene>
    <name evidence="3" type="ORF">HMPREF1535_04097</name>
</gene>
<evidence type="ECO:0000313" key="3">
    <source>
        <dbReference type="EMBL" id="KKB48868.1"/>
    </source>
</evidence>
<dbReference type="EMBL" id="AQHV01000021">
    <property type="protein sequence ID" value="KKB48868.1"/>
    <property type="molecule type" value="Genomic_DNA"/>
</dbReference>
<organism evidence="3 4">
    <name type="scientific">Parabacteroides goldsteinii DSM 19448 = WAL 12034</name>
    <dbReference type="NCBI Taxonomy" id="927665"/>
    <lineage>
        <taxon>Bacteria</taxon>
        <taxon>Pseudomonadati</taxon>
        <taxon>Bacteroidota</taxon>
        <taxon>Bacteroidia</taxon>
        <taxon>Bacteroidales</taxon>
        <taxon>Tannerellaceae</taxon>
        <taxon>Parabacteroides</taxon>
    </lineage>
</organism>
<keyword evidence="1" id="KW-0472">Membrane</keyword>
<dbReference type="RefSeq" id="WP_046147264.1">
    <property type="nucleotide sequence ID" value="NZ_KQ033913.1"/>
</dbReference>
<dbReference type="PANTHER" id="PTHR37312:SF1">
    <property type="entry name" value="MEMBRANE-BOUND ACYLTRANSFERASE YKRP-RELATED"/>
    <property type="match status" value="1"/>
</dbReference>
<keyword evidence="1" id="KW-1133">Transmembrane helix</keyword>